<sequence>MSQAQLLGVYPVGPEEFLCALFHVGEASRFLPVWLAPVEGARLLARLNGWTPNRPHAVDALADLARAAGGAAGEIELSDVHEGVFRATLRLGDGTDVDLRPSDALAVALELDLPVEVTEDVLASASLWLSADDASRYFDVDIETGAPDAVAEADSGSDAEFEAFLRQLGAADDDEDDGADKA</sequence>
<evidence type="ECO:0000313" key="3">
    <source>
        <dbReference type="Proteomes" id="UP000199350"/>
    </source>
</evidence>
<gene>
    <name evidence="2" type="ORF">SAMN04488535_0504</name>
</gene>
<evidence type="ECO:0000313" key="2">
    <source>
        <dbReference type="EMBL" id="SDL70736.1"/>
    </source>
</evidence>
<dbReference type="RefSeq" id="WP_157672431.1">
    <property type="nucleotide sequence ID" value="NZ_LT629700.1"/>
</dbReference>
<dbReference type="InterPro" id="IPR003729">
    <property type="entry name" value="Bi_nuclease_dom"/>
</dbReference>
<dbReference type="PROSITE" id="PS51658">
    <property type="entry name" value="BFN"/>
    <property type="match status" value="1"/>
</dbReference>
<evidence type="ECO:0000259" key="1">
    <source>
        <dbReference type="PROSITE" id="PS51658"/>
    </source>
</evidence>
<organism evidence="2 3">
    <name type="scientific">Corynebacterium mycetoides</name>
    <dbReference type="NCBI Taxonomy" id="38302"/>
    <lineage>
        <taxon>Bacteria</taxon>
        <taxon>Bacillati</taxon>
        <taxon>Actinomycetota</taxon>
        <taxon>Actinomycetes</taxon>
        <taxon>Mycobacteriales</taxon>
        <taxon>Corynebacteriaceae</taxon>
        <taxon>Corynebacterium</taxon>
    </lineage>
</organism>
<dbReference type="InterPro" id="IPR036104">
    <property type="entry name" value="BFN_sf"/>
</dbReference>
<dbReference type="OrthoDB" id="9788698at2"/>
<dbReference type="STRING" id="38302.SAMN04488535_0504"/>
<name>A0A1G9M911_9CORY</name>
<dbReference type="Pfam" id="PF02577">
    <property type="entry name" value="BFN_dom"/>
    <property type="match status" value="1"/>
</dbReference>
<reference evidence="3" key="1">
    <citation type="submission" date="2016-10" db="EMBL/GenBank/DDBJ databases">
        <authorList>
            <person name="Varghese N."/>
            <person name="Submissions S."/>
        </authorList>
    </citation>
    <scope>NUCLEOTIDE SEQUENCE [LARGE SCALE GENOMIC DNA]</scope>
    <source>
        <strain evidence="3">DSM 20632</strain>
    </source>
</reference>
<feature type="domain" description="BFN" evidence="1">
    <location>
        <begin position="1"/>
        <end position="129"/>
    </location>
</feature>
<keyword evidence="3" id="KW-1185">Reference proteome</keyword>
<dbReference type="GO" id="GO:0004518">
    <property type="term" value="F:nuclease activity"/>
    <property type="evidence" value="ECO:0007669"/>
    <property type="project" value="InterPro"/>
</dbReference>
<dbReference type="Gene3D" id="3.10.690.10">
    <property type="entry name" value="Bifunctional nuclease domain"/>
    <property type="match status" value="1"/>
</dbReference>
<accession>A0A1G9M911</accession>
<dbReference type="Proteomes" id="UP000199350">
    <property type="component" value="Chromosome I"/>
</dbReference>
<dbReference type="AlphaFoldDB" id="A0A1G9M911"/>
<dbReference type="EMBL" id="LT629700">
    <property type="protein sequence ID" value="SDL70736.1"/>
    <property type="molecule type" value="Genomic_DNA"/>
</dbReference>
<dbReference type="SUPFAM" id="SSF103256">
    <property type="entry name" value="Hypothetical protein TM0160"/>
    <property type="match status" value="1"/>
</dbReference>
<protein>
    <recommendedName>
        <fullName evidence="1">BFN domain-containing protein</fullName>
    </recommendedName>
</protein>
<proteinExistence type="predicted"/>